<proteinExistence type="predicted"/>
<dbReference type="SUPFAM" id="SSF109854">
    <property type="entry name" value="DinB/YfiT-like putative metalloenzymes"/>
    <property type="match status" value="1"/>
</dbReference>
<dbReference type="InterPro" id="IPR024775">
    <property type="entry name" value="DinB-like"/>
</dbReference>
<dbReference type="Proteomes" id="UP001597511">
    <property type="component" value="Unassembled WGS sequence"/>
</dbReference>
<dbReference type="RefSeq" id="WP_386097052.1">
    <property type="nucleotide sequence ID" value="NZ_JBHUOZ010000001.1"/>
</dbReference>
<dbReference type="Gene3D" id="1.20.120.450">
    <property type="entry name" value="dinb family like domain"/>
    <property type="match status" value="1"/>
</dbReference>
<gene>
    <name evidence="2" type="ORF">ACFS6H_08050</name>
</gene>
<name>A0ABW6A5Y4_9BACT</name>
<dbReference type="EMBL" id="JBHUOZ010000001">
    <property type="protein sequence ID" value="MFD2919653.1"/>
    <property type="molecule type" value="Genomic_DNA"/>
</dbReference>
<evidence type="ECO:0000313" key="2">
    <source>
        <dbReference type="EMBL" id="MFD2919653.1"/>
    </source>
</evidence>
<accession>A0ABW6A5Y4</accession>
<keyword evidence="3" id="KW-1185">Reference proteome</keyword>
<feature type="domain" description="DinB-like" evidence="1">
    <location>
        <begin position="25"/>
        <end position="158"/>
    </location>
</feature>
<evidence type="ECO:0000313" key="3">
    <source>
        <dbReference type="Proteomes" id="UP001597511"/>
    </source>
</evidence>
<sequence length="165" mass="18305">MSDTLEVWMRGPVEGVPALLQPVAHALLQAVEDAEDKLIHIAPADLWQRPNGVASVGFHLLHMRGVVDRMFTYSLEKPLSETQFAALKAETEVHDHLTASDLVTGFKQQVTEAITQLKQTKETGLTATRYLGRKRIPVTLIGLLFHAAEHIQRHTGQALVTARML</sequence>
<dbReference type="InterPro" id="IPR034660">
    <property type="entry name" value="DinB/YfiT-like"/>
</dbReference>
<protein>
    <submittedName>
        <fullName evidence="2">DinB family protein</fullName>
    </submittedName>
</protein>
<organism evidence="2 3">
    <name type="scientific">Terrimonas rubra</name>
    <dbReference type="NCBI Taxonomy" id="1035890"/>
    <lineage>
        <taxon>Bacteria</taxon>
        <taxon>Pseudomonadati</taxon>
        <taxon>Bacteroidota</taxon>
        <taxon>Chitinophagia</taxon>
        <taxon>Chitinophagales</taxon>
        <taxon>Chitinophagaceae</taxon>
        <taxon>Terrimonas</taxon>
    </lineage>
</organism>
<comment type="caution">
    <text evidence="2">The sequence shown here is derived from an EMBL/GenBank/DDBJ whole genome shotgun (WGS) entry which is preliminary data.</text>
</comment>
<dbReference type="Pfam" id="PF12867">
    <property type="entry name" value="DinB_2"/>
    <property type="match status" value="1"/>
</dbReference>
<evidence type="ECO:0000259" key="1">
    <source>
        <dbReference type="Pfam" id="PF12867"/>
    </source>
</evidence>
<reference evidence="3" key="1">
    <citation type="journal article" date="2019" name="Int. J. Syst. Evol. Microbiol.">
        <title>The Global Catalogue of Microorganisms (GCM) 10K type strain sequencing project: providing services to taxonomists for standard genome sequencing and annotation.</title>
        <authorList>
            <consortium name="The Broad Institute Genomics Platform"/>
            <consortium name="The Broad Institute Genome Sequencing Center for Infectious Disease"/>
            <person name="Wu L."/>
            <person name="Ma J."/>
        </authorList>
    </citation>
    <scope>NUCLEOTIDE SEQUENCE [LARGE SCALE GENOMIC DNA]</scope>
    <source>
        <strain evidence="3">KCTC 23299</strain>
    </source>
</reference>